<organism evidence="1">
    <name type="scientific">marine sediment metagenome</name>
    <dbReference type="NCBI Taxonomy" id="412755"/>
    <lineage>
        <taxon>unclassified sequences</taxon>
        <taxon>metagenomes</taxon>
        <taxon>ecological metagenomes</taxon>
    </lineage>
</organism>
<dbReference type="EMBL" id="LAZR01067507">
    <property type="protein sequence ID" value="KKK51440.1"/>
    <property type="molecule type" value="Genomic_DNA"/>
</dbReference>
<sequence length="61" mass="7337">MSSQPIILFDFDGVIITQKSLEYTASIFRKKKFYRWKSIENLRLIDFARMFEEADSKNKLK</sequence>
<dbReference type="AlphaFoldDB" id="A0A0F8WT06"/>
<comment type="caution">
    <text evidence="1">The sequence shown here is derived from an EMBL/GenBank/DDBJ whole genome shotgun (WGS) entry which is preliminary data.</text>
</comment>
<protein>
    <submittedName>
        <fullName evidence="1">Uncharacterized protein</fullName>
    </submittedName>
</protein>
<name>A0A0F8WT06_9ZZZZ</name>
<evidence type="ECO:0000313" key="1">
    <source>
        <dbReference type="EMBL" id="KKK51440.1"/>
    </source>
</evidence>
<gene>
    <name evidence="1" type="ORF">LCGC14_3114930</name>
</gene>
<feature type="non-terminal residue" evidence="1">
    <location>
        <position position="61"/>
    </location>
</feature>
<accession>A0A0F8WT06</accession>
<proteinExistence type="predicted"/>
<reference evidence="1" key="1">
    <citation type="journal article" date="2015" name="Nature">
        <title>Complex archaea that bridge the gap between prokaryotes and eukaryotes.</title>
        <authorList>
            <person name="Spang A."/>
            <person name="Saw J.H."/>
            <person name="Jorgensen S.L."/>
            <person name="Zaremba-Niedzwiedzka K."/>
            <person name="Martijn J."/>
            <person name="Lind A.E."/>
            <person name="van Eijk R."/>
            <person name="Schleper C."/>
            <person name="Guy L."/>
            <person name="Ettema T.J."/>
        </authorList>
    </citation>
    <scope>NUCLEOTIDE SEQUENCE</scope>
</reference>